<accession>A0A4R3QIZ1</accession>
<organism evidence="1 2">
    <name type="scientific">Rhizobium azibense</name>
    <dbReference type="NCBI Taxonomy" id="1136135"/>
    <lineage>
        <taxon>Bacteria</taxon>
        <taxon>Pseudomonadati</taxon>
        <taxon>Pseudomonadota</taxon>
        <taxon>Alphaproteobacteria</taxon>
        <taxon>Hyphomicrobiales</taxon>
        <taxon>Rhizobiaceae</taxon>
        <taxon>Rhizobium/Agrobacterium group</taxon>
        <taxon>Rhizobium</taxon>
    </lineage>
</organism>
<gene>
    <name evidence="1" type="ORF">EV130_110174</name>
</gene>
<evidence type="ECO:0000313" key="2">
    <source>
        <dbReference type="Proteomes" id="UP000295547"/>
    </source>
</evidence>
<reference evidence="1 2" key="1">
    <citation type="submission" date="2019-03" db="EMBL/GenBank/DDBJ databases">
        <title>Genomic Encyclopedia of Type Strains, Phase IV (KMG-V): Genome sequencing to study the core and pangenomes of soil and plant-associated prokaryotes.</title>
        <authorList>
            <person name="Whitman W."/>
        </authorList>
    </citation>
    <scope>NUCLEOTIDE SEQUENCE [LARGE SCALE GENOMIC DNA]</scope>
    <source>
        <strain evidence="1 2">Gr42</strain>
    </source>
</reference>
<keyword evidence="2" id="KW-1185">Reference proteome</keyword>
<dbReference type="RefSeq" id="WP_132661758.1">
    <property type="nucleotide sequence ID" value="NZ_SMBJ01000010.1"/>
</dbReference>
<proteinExistence type="predicted"/>
<protein>
    <submittedName>
        <fullName evidence="1">Uncharacterized protein</fullName>
    </submittedName>
</protein>
<dbReference type="EMBL" id="SMBJ01000010">
    <property type="protein sequence ID" value="TCU21830.1"/>
    <property type="molecule type" value="Genomic_DNA"/>
</dbReference>
<dbReference type="Proteomes" id="UP000295547">
    <property type="component" value="Unassembled WGS sequence"/>
</dbReference>
<evidence type="ECO:0000313" key="1">
    <source>
        <dbReference type="EMBL" id="TCU21830.1"/>
    </source>
</evidence>
<comment type="caution">
    <text evidence="1">The sequence shown here is derived from an EMBL/GenBank/DDBJ whole genome shotgun (WGS) entry which is preliminary data.</text>
</comment>
<dbReference type="OrthoDB" id="8341839at2"/>
<sequence>MDYSDTALRTIRAALLEFRSATRANGRKRSWHAIADELNEDYVASSDDDAYKALAEALRRFAAGTQTPTGERLDAVCQYLIDRKFLSPVDLKPAATEPLLVRALQEYFGMDDAADSSPPLAAVFVGSRKIGARTELSFLKIGAEEEGRFVVEEKLYSLPVAPLSHRRDAIARVLSRHGGSESRYSGWLIRARGQHCLFTRDDVTKEPSVHLIARLETGGDNQPPIELTILKSRDFGNPVAGYASERMRLLSRNDDPEQQRLARIKEHIWLYRRQEGSNG</sequence>
<dbReference type="AlphaFoldDB" id="A0A4R3QIZ1"/>
<name>A0A4R3QIZ1_9HYPH</name>